<keyword evidence="2" id="KW-0347">Helicase</keyword>
<evidence type="ECO:0000256" key="1">
    <source>
        <dbReference type="SAM" id="MobiDB-lite"/>
    </source>
</evidence>
<accession>A0A8H4EVP9</accession>
<keyword evidence="2" id="KW-0378">Hydrolase</keyword>
<feature type="compositionally biased region" description="Low complexity" evidence="1">
    <location>
        <begin position="83"/>
        <end position="97"/>
    </location>
</feature>
<evidence type="ECO:0000313" key="3">
    <source>
        <dbReference type="Proteomes" id="UP000439903"/>
    </source>
</evidence>
<keyword evidence="2" id="KW-0547">Nucleotide-binding</keyword>
<comment type="caution">
    <text evidence="2">The sequence shown here is derived from an EMBL/GenBank/DDBJ whole genome shotgun (WGS) entry which is preliminary data.</text>
</comment>
<dbReference type="EMBL" id="WTPW01000002">
    <property type="protein sequence ID" value="KAF0562285.1"/>
    <property type="molecule type" value="Genomic_DNA"/>
</dbReference>
<proteinExistence type="predicted"/>
<name>A0A8H4EVP9_GIGMA</name>
<feature type="region of interest" description="Disordered" evidence="1">
    <location>
        <begin position="1"/>
        <end position="126"/>
    </location>
</feature>
<gene>
    <name evidence="2" type="ORF">F8M41_000061</name>
</gene>
<feature type="compositionally biased region" description="Polar residues" evidence="1">
    <location>
        <begin position="67"/>
        <end position="82"/>
    </location>
</feature>
<evidence type="ECO:0000313" key="2">
    <source>
        <dbReference type="EMBL" id="KAF0562285.1"/>
    </source>
</evidence>
<dbReference type="GO" id="GO:0004386">
    <property type="term" value="F:helicase activity"/>
    <property type="evidence" value="ECO:0007669"/>
    <property type="project" value="UniProtKB-KW"/>
</dbReference>
<protein>
    <submittedName>
        <fullName evidence="2">Superfamily I DNA and RNA helicases: PROVISIONAL</fullName>
    </submittedName>
</protein>
<keyword evidence="3" id="KW-1185">Reference proteome</keyword>
<dbReference type="AlphaFoldDB" id="A0A8H4EVP9"/>
<feature type="compositionally biased region" description="Low complexity" evidence="1">
    <location>
        <begin position="18"/>
        <end position="45"/>
    </location>
</feature>
<dbReference type="Proteomes" id="UP000439903">
    <property type="component" value="Unassembled WGS sequence"/>
</dbReference>
<reference evidence="2 3" key="1">
    <citation type="journal article" date="2019" name="Environ. Microbiol.">
        <title>At the nexus of three kingdoms: the genome of the mycorrhizal fungus Gigaspora margarita provides insights into plant, endobacterial and fungal interactions.</title>
        <authorList>
            <person name="Venice F."/>
            <person name="Ghignone S."/>
            <person name="Salvioli di Fossalunga A."/>
            <person name="Amselem J."/>
            <person name="Novero M."/>
            <person name="Xianan X."/>
            <person name="Sedzielewska Toro K."/>
            <person name="Morin E."/>
            <person name="Lipzen A."/>
            <person name="Grigoriev I.V."/>
            <person name="Henrissat B."/>
            <person name="Martin F.M."/>
            <person name="Bonfante P."/>
        </authorList>
    </citation>
    <scope>NUCLEOTIDE SEQUENCE [LARGE SCALE GENOMIC DNA]</scope>
    <source>
        <strain evidence="2 3">BEG34</strain>
    </source>
</reference>
<keyword evidence="2" id="KW-0067">ATP-binding</keyword>
<dbReference type="OrthoDB" id="2373574at2759"/>
<organism evidence="2 3">
    <name type="scientific">Gigaspora margarita</name>
    <dbReference type="NCBI Taxonomy" id="4874"/>
    <lineage>
        <taxon>Eukaryota</taxon>
        <taxon>Fungi</taxon>
        <taxon>Fungi incertae sedis</taxon>
        <taxon>Mucoromycota</taxon>
        <taxon>Glomeromycotina</taxon>
        <taxon>Glomeromycetes</taxon>
        <taxon>Diversisporales</taxon>
        <taxon>Gigasporaceae</taxon>
        <taxon>Gigaspora</taxon>
    </lineage>
</organism>
<sequence length="835" mass="96244">MSKQSAQLEWYRGEETNDYSSNSDNFSDNISESGSNNSEYGSNYESDTETSITKLPISQPPKVEEPISNTTYFETDNFSDNTSESGSNNSEYGSNYESDTETSITKLPISQPPKVEEQISNTTYSTEQVSPTYYRRAKEEISLLDAYTREELADKLVLQIEQDAPQVDMKAKGIKARDVFIRICCSFIRALYQILDCSWKKILKGLVIATFSDSSKCSYHLLYAPVLLIDYQELKEFTELVYKLMGEKYNHIKRIFQFSLDNGWNNLNDARVQPPTSSRYKVRPRILSIEKINKQKKIIMGHDALKKYANIVLQKYSKYLGIWNIEEKNSQCKTVMNQEKFSVDGPKFPWPLLEMPAWTKYDFPLISTEIYEERYVKSLPKESDVYIGLPWGMGKTYTLEHLTIPDAINLLALSTRHTYPSTVRNGLNHFEVVSNFQLSITLTNPQKGKTFRLAPNRETVLAELWNWAKQMSTLPFEKRKSASLICHVRKDVQGIVYALRRDFPELRIKEYHAKRECLFQELQNRGIFPNTEFIIRNKNILTVRLWVAYMLEKFWSHRLFGWRIVDFLKKAGIVVSLIEVAPKSEKGSVLLTEAVKKCSFIIKAEEISKIANTNILNHKIVDYLENKPKKTLKEMHALSQFHISDCYRISSESLTKEFITDYGKNNRLTTVTQAEKHQICLNLLKSCTPVKDIDNRNRYKVNDVKTCLNLPESIQYLQNLVPKMAQIFDNTDASRSAKKSGLKSNKAKLGLLNSALSAIFGIRFKTTNNKNTHYHLVGAFDNEDAPKLLLYQTEEGPFYEDSENMRYSYSKLSPDELESPSNSISQNTQNLFNIV</sequence>